<keyword evidence="1" id="KW-0812">Transmembrane</keyword>
<keyword evidence="1" id="KW-0472">Membrane</keyword>
<feature type="transmembrane region" description="Helical" evidence="1">
    <location>
        <begin position="29"/>
        <end position="48"/>
    </location>
</feature>
<proteinExistence type="predicted"/>
<gene>
    <name evidence="2" type="ORF">METZ01_LOCUS227497</name>
</gene>
<evidence type="ECO:0000256" key="1">
    <source>
        <dbReference type="SAM" id="Phobius"/>
    </source>
</evidence>
<organism evidence="2">
    <name type="scientific">marine metagenome</name>
    <dbReference type="NCBI Taxonomy" id="408172"/>
    <lineage>
        <taxon>unclassified sequences</taxon>
        <taxon>metagenomes</taxon>
        <taxon>ecological metagenomes</taxon>
    </lineage>
</organism>
<name>A0A382GJ26_9ZZZZ</name>
<evidence type="ECO:0000313" key="2">
    <source>
        <dbReference type="EMBL" id="SVB74643.1"/>
    </source>
</evidence>
<accession>A0A382GJ26</accession>
<protein>
    <submittedName>
        <fullName evidence="2">Uncharacterized protein</fullName>
    </submittedName>
</protein>
<keyword evidence="1" id="KW-1133">Transmembrane helix</keyword>
<sequence>MFSRTETSCEISELSFYFAGKFYCDEQTLRVALGFWVVGLLVIFFAGVRRNINFGFLWDVSGFGAWDESPV</sequence>
<reference evidence="2" key="1">
    <citation type="submission" date="2018-05" db="EMBL/GenBank/DDBJ databases">
        <authorList>
            <person name="Lanie J.A."/>
            <person name="Ng W.-L."/>
            <person name="Kazmierczak K.M."/>
            <person name="Andrzejewski T.M."/>
            <person name="Davidsen T.M."/>
            <person name="Wayne K.J."/>
            <person name="Tettelin H."/>
            <person name="Glass J.I."/>
            <person name="Rusch D."/>
            <person name="Podicherti R."/>
            <person name="Tsui H.-C.T."/>
            <person name="Winkler M.E."/>
        </authorList>
    </citation>
    <scope>NUCLEOTIDE SEQUENCE</scope>
</reference>
<dbReference type="EMBL" id="UINC01055588">
    <property type="protein sequence ID" value="SVB74643.1"/>
    <property type="molecule type" value="Genomic_DNA"/>
</dbReference>
<dbReference type="AlphaFoldDB" id="A0A382GJ26"/>